<name>A0ABN9WDT5_9DINO</name>
<organism evidence="2 3">
    <name type="scientific">Prorocentrum cordatum</name>
    <dbReference type="NCBI Taxonomy" id="2364126"/>
    <lineage>
        <taxon>Eukaryota</taxon>
        <taxon>Sar</taxon>
        <taxon>Alveolata</taxon>
        <taxon>Dinophyceae</taxon>
        <taxon>Prorocentrales</taxon>
        <taxon>Prorocentraceae</taxon>
        <taxon>Prorocentrum</taxon>
    </lineage>
</organism>
<feature type="non-terminal residue" evidence="2">
    <location>
        <position position="81"/>
    </location>
</feature>
<reference evidence="2" key="1">
    <citation type="submission" date="2023-10" db="EMBL/GenBank/DDBJ databases">
        <authorList>
            <person name="Chen Y."/>
            <person name="Shah S."/>
            <person name="Dougan E. K."/>
            <person name="Thang M."/>
            <person name="Chan C."/>
        </authorList>
    </citation>
    <scope>NUCLEOTIDE SEQUENCE [LARGE SCALE GENOMIC DNA]</scope>
</reference>
<proteinExistence type="predicted"/>
<feature type="non-terminal residue" evidence="2">
    <location>
        <position position="1"/>
    </location>
</feature>
<accession>A0ABN9WDT5</accession>
<dbReference type="Proteomes" id="UP001189429">
    <property type="component" value="Unassembled WGS sequence"/>
</dbReference>
<protein>
    <submittedName>
        <fullName evidence="2">Uncharacterized protein</fullName>
    </submittedName>
</protein>
<evidence type="ECO:0000256" key="1">
    <source>
        <dbReference type="SAM" id="MobiDB-lite"/>
    </source>
</evidence>
<feature type="compositionally biased region" description="Low complexity" evidence="1">
    <location>
        <begin position="1"/>
        <end position="31"/>
    </location>
</feature>
<keyword evidence="3" id="KW-1185">Reference proteome</keyword>
<gene>
    <name evidence="2" type="ORF">PCOR1329_LOCUS66430</name>
</gene>
<evidence type="ECO:0000313" key="2">
    <source>
        <dbReference type="EMBL" id="CAK0884491.1"/>
    </source>
</evidence>
<sequence length="81" mass="8184">AAAATAASARGRTRRTSCTGRPTSARPGCASRSRRRAAATTPTALLRTGRRSSAQRTCSTARCFASGTPRGGAATARSADS</sequence>
<evidence type="ECO:0000313" key="3">
    <source>
        <dbReference type="Proteomes" id="UP001189429"/>
    </source>
</evidence>
<comment type="caution">
    <text evidence="2">The sequence shown here is derived from an EMBL/GenBank/DDBJ whole genome shotgun (WGS) entry which is preliminary data.</text>
</comment>
<dbReference type="EMBL" id="CAUYUJ010018557">
    <property type="protein sequence ID" value="CAK0884491.1"/>
    <property type="molecule type" value="Genomic_DNA"/>
</dbReference>
<feature type="region of interest" description="Disordered" evidence="1">
    <location>
        <begin position="1"/>
        <end position="42"/>
    </location>
</feature>